<evidence type="ECO:0000313" key="2">
    <source>
        <dbReference type="Proteomes" id="UP000499080"/>
    </source>
</evidence>
<organism evidence="1 2">
    <name type="scientific">Araneus ventricosus</name>
    <name type="common">Orbweaver spider</name>
    <name type="synonym">Epeira ventricosa</name>
    <dbReference type="NCBI Taxonomy" id="182803"/>
    <lineage>
        <taxon>Eukaryota</taxon>
        <taxon>Metazoa</taxon>
        <taxon>Ecdysozoa</taxon>
        <taxon>Arthropoda</taxon>
        <taxon>Chelicerata</taxon>
        <taxon>Arachnida</taxon>
        <taxon>Araneae</taxon>
        <taxon>Araneomorphae</taxon>
        <taxon>Entelegynae</taxon>
        <taxon>Araneoidea</taxon>
        <taxon>Araneidae</taxon>
        <taxon>Araneus</taxon>
    </lineage>
</organism>
<evidence type="ECO:0000313" key="1">
    <source>
        <dbReference type="EMBL" id="GBM18553.1"/>
    </source>
</evidence>
<evidence type="ECO:0008006" key="3">
    <source>
        <dbReference type="Google" id="ProtNLM"/>
    </source>
</evidence>
<sequence length="130" mass="15143">MFAPCNCRLGHLYPSFPQSLSHCTDEIHRGIAGVYDTGVMTVQHVKKWYVNFRNGMISLLDEERTDRPSTSRSYDDDRYLPLKQSRRFNFQQLWKQSDLSCDVAWDIVHQCLDYRLAVDGIPGNLQNSTR</sequence>
<comment type="caution">
    <text evidence="1">The sequence shown here is derived from an EMBL/GenBank/DDBJ whole genome shotgun (WGS) entry which is preliminary data.</text>
</comment>
<accession>A0A4Y2DP00</accession>
<dbReference type="EMBL" id="BGPR01000406">
    <property type="protein sequence ID" value="GBM18553.1"/>
    <property type="molecule type" value="Genomic_DNA"/>
</dbReference>
<proteinExistence type="predicted"/>
<gene>
    <name evidence="1" type="ORF">AVEN_47944_1</name>
</gene>
<reference evidence="1 2" key="1">
    <citation type="journal article" date="2019" name="Sci. Rep.">
        <title>Orb-weaving spider Araneus ventricosus genome elucidates the spidroin gene catalogue.</title>
        <authorList>
            <person name="Kono N."/>
            <person name="Nakamura H."/>
            <person name="Ohtoshi R."/>
            <person name="Moran D.A.P."/>
            <person name="Shinohara A."/>
            <person name="Yoshida Y."/>
            <person name="Fujiwara M."/>
            <person name="Mori M."/>
            <person name="Tomita M."/>
            <person name="Arakawa K."/>
        </authorList>
    </citation>
    <scope>NUCLEOTIDE SEQUENCE [LARGE SCALE GENOMIC DNA]</scope>
</reference>
<keyword evidence="2" id="KW-1185">Reference proteome</keyword>
<dbReference type="AlphaFoldDB" id="A0A4Y2DP00"/>
<protein>
    <recommendedName>
        <fullName evidence="3">Mos1 transposase HTH domain-containing protein</fullName>
    </recommendedName>
</protein>
<dbReference type="Proteomes" id="UP000499080">
    <property type="component" value="Unassembled WGS sequence"/>
</dbReference>
<name>A0A4Y2DP00_ARAVE</name>